<dbReference type="AlphaFoldDB" id="A0A8X6ENT1"/>
<dbReference type="EMBL" id="LC545852">
    <property type="protein sequence ID" value="BCG07117.1"/>
    <property type="molecule type" value="Genomic_DNA"/>
</dbReference>
<dbReference type="Gene3D" id="1.10.260.40">
    <property type="entry name" value="lambda repressor-like DNA-binding domains"/>
    <property type="match status" value="1"/>
</dbReference>
<accession>A0A8X6ENT1</accession>
<dbReference type="GO" id="GO:0003677">
    <property type="term" value="F:DNA binding"/>
    <property type="evidence" value="ECO:0007669"/>
    <property type="project" value="InterPro"/>
</dbReference>
<organism evidence="1">
    <name type="scientific">Serratia marcescens</name>
    <dbReference type="NCBI Taxonomy" id="615"/>
    <lineage>
        <taxon>Bacteria</taxon>
        <taxon>Pseudomonadati</taxon>
        <taxon>Pseudomonadota</taxon>
        <taxon>Gammaproteobacteria</taxon>
        <taxon>Enterobacterales</taxon>
        <taxon>Yersiniaceae</taxon>
        <taxon>Serratia</taxon>
    </lineage>
</organism>
<dbReference type="InterPro" id="IPR001387">
    <property type="entry name" value="Cro/C1-type_HTH"/>
</dbReference>
<dbReference type="InterPro" id="IPR010982">
    <property type="entry name" value="Lambda_DNA-bd_dom_sf"/>
</dbReference>
<evidence type="ECO:0000313" key="1">
    <source>
        <dbReference type="EMBL" id="BCG07117.1"/>
    </source>
</evidence>
<reference evidence="1" key="1">
    <citation type="journal article" date="2021" name="J Glob Antimicrob Resist">
        <title>Genomic characterization and epidemiology of nosocomial Serratia marcescens isolates resistant to ceftazidime and their plasmids mediating rare blaTEM-61.</title>
        <authorList>
            <person name="Hayashi W."/>
            <person name="Yoshida S."/>
            <person name="Izumi K."/>
            <person name="Koide S."/>
            <person name="Soga E."/>
            <person name="Takizawa S."/>
            <person name="Arakawa Y."/>
            <person name="Nagano Y."/>
            <person name="Nagano N."/>
        </authorList>
    </citation>
    <scope>NUCLEOTIDE SEQUENCE</scope>
    <source>
        <strain evidence="1">Sm10</strain>
    </source>
</reference>
<name>A0A8X6ENT1_SERMA</name>
<keyword evidence="1" id="KW-0614">Plasmid</keyword>
<dbReference type="SUPFAM" id="SSF47413">
    <property type="entry name" value="lambda repressor-like DNA-binding domains"/>
    <property type="match status" value="1"/>
</dbReference>
<protein>
    <submittedName>
        <fullName evidence="1">Helix-turn-helix domain-containing protein</fullName>
    </submittedName>
</protein>
<dbReference type="CDD" id="cd00093">
    <property type="entry name" value="HTH_XRE"/>
    <property type="match status" value="1"/>
</dbReference>
<proteinExistence type="predicted"/>
<dbReference type="RefSeq" id="WP_110147651.1">
    <property type="nucleotide sequence ID" value="NZ_CP027301.1"/>
</dbReference>
<sequence>MHNEILSEAQAALGLNKQDMARALGVHYNTYGKWSRGEQNPPAAVYTAINMLLFLKEKQLVAEWLYRNESFKQIR</sequence>
<geneLocation type="plasmid" evidence="1">
    <name>pSm10-1</name>
</geneLocation>